<dbReference type="SUPFAM" id="SSF161098">
    <property type="entry name" value="MetI-like"/>
    <property type="match status" value="1"/>
</dbReference>
<keyword evidence="5 7" id="KW-1133">Transmembrane helix</keyword>
<comment type="subcellular location">
    <subcellularLocation>
        <location evidence="1 7">Cell membrane</location>
        <topology evidence="1 7">Multi-pass membrane protein</topology>
    </subcellularLocation>
</comment>
<sequence>MNLDWDRLGPLLWQAGGETAYMVLITLVVGGFLGLLLGLGLYLTRPGNLLQNRAVFAVLNVAINVVRPVPFLIFLVALGPLTRAVVGRTIGIEAFTFAMCFMATFVFARLVEQNLVSIDPGVVEAARAMGASPLRIVRTVLVPEALAPLILGYTFLFVGVLDMSAIAGYLGAGGLGDFAIVHGYRQYDWAVTFVVVVIIVAVVQVVQLLGNYLARRALHR</sequence>
<dbReference type="Gene3D" id="1.10.3720.10">
    <property type="entry name" value="MetI-like"/>
    <property type="match status" value="1"/>
</dbReference>
<comment type="caution">
    <text evidence="9">The sequence shown here is derived from an EMBL/GenBank/DDBJ whole genome shotgun (WGS) entry which is preliminary data.</text>
</comment>
<keyword evidence="4 7" id="KW-0812">Transmembrane</keyword>
<reference evidence="9 10" key="1">
    <citation type="submission" date="2018-06" db="EMBL/GenBank/DDBJ databases">
        <title>Whole genome sequencing of a novel hydrocarbon degrading bacterial strain, PW21 isolated from oil contaminated produced water sample.</title>
        <authorList>
            <person name="Nagkirti P."/>
            <person name="Shaikh A."/>
            <person name="Gowdaman V."/>
            <person name="Engineer A.E."/>
            <person name="Dagar S."/>
            <person name="Dhakephalkar P.K."/>
        </authorList>
    </citation>
    <scope>NUCLEOTIDE SEQUENCE [LARGE SCALE GENOMIC DNA]</scope>
    <source>
        <strain evidence="9 10">PW21</strain>
    </source>
</reference>
<keyword evidence="10" id="KW-1185">Reference proteome</keyword>
<dbReference type="PANTHER" id="PTHR30450:SF14">
    <property type="entry name" value="TRANSPORTER, PERMEASE PROTEIN, PUTATIVE-RELATED"/>
    <property type="match status" value="1"/>
</dbReference>
<evidence type="ECO:0000256" key="3">
    <source>
        <dbReference type="ARBA" id="ARBA00022475"/>
    </source>
</evidence>
<dbReference type="InterPro" id="IPR035906">
    <property type="entry name" value="MetI-like_sf"/>
</dbReference>
<feature type="transmembrane region" description="Helical" evidence="7">
    <location>
        <begin position="145"/>
        <end position="170"/>
    </location>
</feature>
<evidence type="ECO:0000256" key="5">
    <source>
        <dbReference type="ARBA" id="ARBA00022989"/>
    </source>
</evidence>
<evidence type="ECO:0000259" key="8">
    <source>
        <dbReference type="PROSITE" id="PS50928"/>
    </source>
</evidence>
<dbReference type="InterPro" id="IPR051322">
    <property type="entry name" value="AA_ABC_Transporter_Permease"/>
</dbReference>
<evidence type="ECO:0000313" key="10">
    <source>
        <dbReference type="Proteomes" id="UP000248783"/>
    </source>
</evidence>
<evidence type="ECO:0000256" key="2">
    <source>
        <dbReference type="ARBA" id="ARBA00022448"/>
    </source>
</evidence>
<keyword evidence="3" id="KW-1003">Cell membrane</keyword>
<evidence type="ECO:0000256" key="1">
    <source>
        <dbReference type="ARBA" id="ARBA00004651"/>
    </source>
</evidence>
<dbReference type="AlphaFoldDB" id="A0A2W5WMZ9"/>
<protein>
    <submittedName>
        <fullName evidence="9">ABC transporter permease</fullName>
    </submittedName>
</protein>
<dbReference type="InterPro" id="IPR000515">
    <property type="entry name" value="MetI-like"/>
</dbReference>
<organism evidence="9 10">
    <name type="scientific">Xylanimonas oleitrophica</name>
    <dbReference type="NCBI Taxonomy" id="2607479"/>
    <lineage>
        <taxon>Bacteria</taxon>
        <taxon>Bacillati</taxon>
        <taxon>Actinomycetota</taxon>
        <taxon>Actinomycetes</taxon>
        <taxon>Micrococcales</taxon>
        <taxon>Promicromonosporaceae</taxon>
        <taxon>Xylanimonas</taxon>
    </lineage>
</organism>
<comment type="similarity">
    <text evidence="7">Belongs to the binding-protein-dependent transport system permease family.</text>
</comment>
<dbReference type="RefSeq" id="WP_111251686.1">
    <property type="nucleotide sequence ID" value="NZ_QKWH01000012.1"/>
</dbReference>
<dbReference type="GO" id="GO:0048473">
    <property type="term" value="P:D-methionine transmembrane transport"/>
    <property type="evidence" value="ECO:0007669"/>
    <property type="project" value="TreeGrafter"/>
</dbReference>
<feature type="transmembrane region" description="Helical" evidence="7">
    <location>
        <begin position="190"/>
        <end position="214"/>
    </location>
</feature>
<dbReference type="CDD" id="cd06261">
    <property type="entry name" value="TM_PBP2"/>
    <property type="match status" value="1"/>
</dbReference>
<evidence type="ECO:0000256" key="7">
    <source>
        <dbReference type="RuleBase" id="RU363032"/>
    </source>
</evidence>
<gene>
    <name evidence="9" type="ORF">DNL40_12950</name>
</gene>
<name>A0A2W5WMZ9_9MICO</name>
<feature type="transmembrane region" description="Helical" evidence="7">
    <location>
        <begin position="55"/>
        <end position="78"/>
    </location>
</feature>
<dbReference type="Pfam" id="PF00528">
    <property type="entry name" value="BPD_transp_1"/>
    <property type="match status" value="1"/>
</dbReference>
<dbReference type="EMBL" id="QKWH01000012">
    <property type="protein sequence ID" value="PZR52123.1"/>
    <property type="molecule type" value="Genomic_DNA"/>
</dbReference>
<feature type="transmembrane region" description="Helical" evidence="7">
    <location>
        <begin position="90"/>
        <end position="111"/>
    </location>
</feature>
<evidence type="ECO:0000313" key="9">
    <source>
        <dbReference type="EMBL" id="PZR52123.1"/>
    </source>
</evidence>
<evidence type="ECO:0000256" key="4">
    <source>
        <dbReference type="ARBA" id="ARBA00022692"/>
    </source>
</evidence>
<evidence type="ECO:0000256" key="6">
    <source>
        <dbReference type="ARBA" id="ARBA00023136"/>
    </source>
</evidence>
<dbReference type="PROSITE" id="PS50928">
    <property type="entry name" value="ABC_TM1"/>
    <property type="match status" value="1"/>
</dbReference>
<keyword evidence="2 7" id="KW-0813">Transport</keyword>
<keyword evidence="6 7" id="KW-0472">Membrane</keyword>
<proteinExistence type="inferred from homology"/>
<accession>A0A2W5WMZ9</accession>
<dbReference type="GO" id="GO:0005886">
    <property type="term" value="C:plasma membrane"/>
    <property type="evidence" value="ECO:0007669"/>
    <property type="project" value="UniProtKB-SubCell"/>
</dbReference>
<feature type="domain" description="ABC transmembrane type-1" evidence="8">
    <location>
        <begin position="16"/>
        <end position="210"/>
    </location>
</feature>
<feature type="transmembrane region" description="Helical" evidence="7">
    <location>
        <begin position="20"/>
        <end position="43"/>
    </location>
</feature>
<dbReference type="PANTHER" id="PTHR30450">
    <property type="entry name" value="ABC TRANSPORTER PERMEASE"/>
    <property type="match status" value="1"/>
</dbReference>
<dbReference type="Proteomes" id="UP000248783">
    <property type="component" value="Unassembled WGS sequence"/>
</dbReference>